<evidence type="ECO:0000256" key="4">
    <source>
        <dbReference type="ARBA" id="ARBA00022617"/>
    </source>
</evidence>
<evidence type="ECO:0000256" key="6">
    <source>
        <dbReference type="ARBA" id="ARBA00022723"/>
    </source>
</evidence>
<dbReference type="GO" id="GO:0006779">
    <property type="term" value="P:porphyrin-containing compound biosynthetic process"/>
    <property type="evidence" value="ECO:0007669"/>
    <property type="project" value="InterPro"/>
</dbReference>
<name>A0A2Z6E056_HYDTE</name>
<sequence length="421" mass="45104">MTKPDAYPVTPPNERESYPAPSKPPPLALYIHVPWCVRKCPYCDFNSHPQRGALPERAFVAALAEDLAHDAALVSGRTVTSIFFGGGTPSLLSPDAIAAILQQVRATLPVAANAEVTLEANPGATEIAALSAWRDAGVNRVSIGVQSLDPVGLAELGRIHDAPTAERTVAAALEVFPRVNADLIYGWPGQTPQGAEAEVMRLLALGVAHVSAYELTIEPNTPFAAAPPAGLPDETRLGAIEAAVHAVLAGAGFSRYEVSAFAKPDHRARHNLNYWTFGDYLGIGPGAHGKISFPGSGILRTRKRAHPNDYLSAGQHRNRPDRAQGLDTSSVTNPYTAAAHWVQADALPFEFLMNALRLAEGVPRPLFTERTGLPFAAIADTWERLAARGWVVDDAARLACTPLGWRYLNTVLEAFLDPMVC</sequence>
<dbReference type="GO" id="GO:0004109">
    <property type="term" value="F:coproporphyrinogen oxidase activity"/>
    <property type="evidence" value="ECO:0007669"/>
    <property type="project" value="InterPro"/>
</dbReference>
<dbReference type="Proteomes" id="UP000262004">
    <property type="component" value="Chromosome"/>
</dbReference>
<dbReference type="EMBL" id="AP018558">
    <property type="protein sequence ID" value="BBD78167.1"/>
    <property type="molecule type" value="Genomic_DNA"/>
</dbReference>
<keyword evidence="7 10" id="KW-0408">Iron</keyword>
<dbReference type="InterPro" id="IPR058240">
    <property type="entry name" value="rSAM_sf"/>
</dbReference>
<feature type="domain" description="Radical SAM core" evidence="12">
    <location>
        <begin position="21"/>
        <end position="257"/>
    </location>
</feature>
<dbReference type="PANTHER" id="PTHR13932:SF5">
    <property type="entry name" value="RADICAL S-ADENOSYL METHIONINE DOMAIN-CONTAINING PROTEIN 1, MITOCHONDRIAL"/>
    <property type="match status" value="1"/>
</dbReference>
<evidence type="ECO:0000313" key="14">
    <source>
        <dbReference type="Proteomes" id="UP000262004"/>
    </source>
</evidence>
<dbReference type="InterPro" id="IPR004559">
    <property type="entry name" value="HemW-like"/>
</dbReference>
<dbReference type="InterPro" id="IPR034505">
    <property type="entry name" value="Coproporphyrinogen-III_oxidase"/>
</dbReference>
<dbReference type="AlphaFoldDB" id="A0A2Z6E056"/>
<evidence type="ECO:0000256" key="8">
    <source>
        <dbReference type="ARBA" id="ARBA00023014"/>
    </source>
</evidence>
<accession>A0A2Z6E056</accession>
<evidence type="ECO:0000256" key="7">
    <source>
        <dbReference type="ARBA" id="ARBA00023004"/>
    </source>
</evidence>
<dbReference type="PANTHER" id="PTHR13932">
    <property type="entry name" value="COPROPORPHYRINIGEN III OXIDASE"/>
    <property type="match status" value="1"/>
</dbReference>
<dbReference type="CDD" id="cd01335">
    <property type="entry name" value="Radical_SAM"/>
    <property type="match status" value="1"/>
</dbReference>
<feature type="region of interest" description="Disordered" evidence="11">
    <location>
        <begin position="1"/>
        <end position="22"/>
    </location>
</feature>
<keyword evidence="9 10" id="KW-0143">Chaperone</keyword>
<evidence type="ECO:0000256" key="10">
    <source>
        <dbReference type="RuleBase" id="RU364116"/>
    </source>
</evidence>
<dbReference type="InterPro" id="IPR006638">
    <property type="entry name" value="Elp3/MiaA/NifB-like_rSAM"/>
</dbReference>
<evidence type="ECO:0000313" key="13">
    <source>
        <dbReference type="EMBL" id="BBD78167.1"/>
    </source>
</evidence>
<dbReference type="InterPro" id="IPR013785">
    <property type="entry name" value="Aldolase_TIM"/>
</dbReference>
<keyword evidence="5 10" id="KW-0949">S-adenosyl-L-methionine</keyword>
<evidence type="ECO:0000259" key="12">
    <source>
        <dbReference type="PROSITE" id="PS51918"/>
    </source>
</evidence>
<dbReference type="GO" id="GO:0005737">
    <property type="term" value="C:cytoplasm"/>
    <property type="evidence" value="ECO:0007669"/>
    <property type="project" value="UniProtKB-SubCell"/>
</dbReference>
<keyword evidence="4 10" id="KW-0349">Heme</keyword>
<dbReference type="SUPFAM" id="SSF102114">
    <property type="entry name" value="Radical SAM enzymes"/>
    <property type="match status" value="1"/>
</dbReference>
<dbReference type="GO" id="GO:0051539">
    <property type="term" value="F:4 iron, 4 sulfur cluster binding"/>
    <property type="evidence" value="ECO:0007669"/>
    <property type="project" value="UniProtKB-UniRule"/>
</dbReference>
<evidence type="ECO:0000256" key="5">
    <source>
        <dbReference type="ARBA" id="ARBA00022691"/>
    </source>
</evidence>
<dbReference type="SFLD" id="SFLDG01065">
    <property type="entry name" value="anaerobic_coproporphyrinogen-I"/>
    <property type="match status" value="1"/>
</dbReference>
<dbReference type="KEGG" id="htl:HPTL_1913"/>
<comment type="function">
    <text evidence="10">Probably acts as a heme chaperone, transferring heme to an unknown acceptor. Binds one molecule of heme per monomer, possibly covalently. Binds 1 [4Fe-4S] cluster. The cluster is coordinated with 3 cysteines and an exchangeable S-adenosyl-L-methionine.</text>
</comment>
<dbReference type="RefSeq" id="WP_170141338.1">
    <property type="nucleotide sequence ID" value="NZ_AP018558.1"/>
</dbReference>
<dbReference type="NCBIfam" id="TIGR00539">
    <property type="entry name" value="hemN_rel"/>
    <property type="match status" value="1"/>
</dbReference>
<comment type="subcellular location">
    <subcellularLocation>
        <location evidence="10">Cytoplasm</location>
    </subcellularLocation>
</comment>
<dbReference type="PROSITE" id="PS51918">
    <property type="entry name" value="RADICAL_SAM"/>
    <property type="match status" value="1"/>
</dbReference>
<dbReference type="SFLD" id="SFLDF00288">
    <property type="entry name" value="HemN-like__clustered_with_nucl"/>
    <property type="match status" value="1"/>
</dbReference>
<dbReference type="Gene3D" id="3.20.20.70">
    <property type="entry name" value="Aldolase class I"/>
    <property type="match status" value="1"/>
</dbReference>
<comment type="similarity">
    <text evidence="2">Belongs to the anaerobic coproporphyrinogen-III oxidase family. HemW subfamily.</text>
</comment>
<keyword evidence="10" id="KW-0004">4Fe-4S</keyword>
<protein>
    <recommendedName>
        <fullName evidence="3 10">Heme chaperone HemW</fullName>
    </recommendedName>
</protein>
<evidence type="ECO:0000256" key="3">
    <source>
        <dbReference type="ARBA" id="ARBA00017228"/>
    </source>
</evidence>
<comment type="cofactor">
    <cofactor evidence="1">
        <name>[4Fe-4S] cluster</name>
        <dbReference type="ChEBI" id="CHEBI:49883"/>
    </cofactor>
</comment>
<organism evidence="13 14">
    <name type="scientific">Hydrogenophilus thermoluteolus</name>
    <name type="common">Pseudomonas hydrogenothermophila</name>
    <dbReference type="NCBI Taxonomy" id="297"/>
    <lineage>
        <taxon>Bacteria</taxon>
        <taxon>Pseudomonadati</taxon>
        <taxon>Pseudomonadota</taxon>
        <taxon>Hydrogenophilia</taxon>
        <taxon>Hydrogenophilales</taxon>
        <taxon>Hydrogenophilaceae</taxon>
        <taxon>Hydrogenophilus</taxon>
    </lineage>
</organism>
<evidence type="ECO:0000256" key="11">
    <source>
        <dbReference type="SAM" id="MobiDB-lite"/>
    </source>
</evidence>
<evidence type="ECO:0000256" key="9">
    <source>
        <dbReference type="ARBA" id="ARBA00023186"/>
    </source>
</evidence>
<keyword evidence="10" id="KW-0963">Cytoplasm</keyword>
<dbReference type="InterPro" id="IPR010723">
    <property type="entry name" value="HemN_C"/>
</dbReference>
<evidence type="ECO:0000256" key="2">
    <source>
        <dbReference type="ARBA" id="ARBA00006100"/>
    </source>
</evidence>
<keyword evidence="6 10" id="KW-0479">Metal-binding</keyword>
<dbReference type="InterPro" id="IPR007197">
    <property type="entry name" value="rSAM"/>
</dbReference>
<dbReference type="GO" id="GO:0046872">
    <property type="term" value="F:metal ion binding"/>
    <property type="evidence" value="ECO:0007669"/>
    <property type="project" value="UniProtKB-UniRule"/>
</dbReference>
<dbReference type="SFLD" id="SFLDS00029">
    <property type="entry name" value="Radical_SAM"/>
    <property type="match status" value="1"/>
</dbReference>
<reference evidence="13 14" key="1">
    <citation type="submission" date="2018-04" db="EMBL/GenBank/DDBJ databases">
        <title>Complete genome sequence of Hydrogenophilus thermoluteolus TH-1.</title>
        <authorList>
            <person name="Arai H."/>
        </authorList>
    </citation>
    <scope>NUCLEOTIDE SEQUENCE [LARGE SCALE GENOMIC DNA]</scope>
    <source>
        <strain evidence="13 14">TH-1</strain>
    </source>
</reference>
<dbReference type="Pfam" id="PF04055">
    <property type="entry name" value="Radical_SAM"/>
    <property type="match status" value="1"/>
</dbReference>
<dbReference type="Pfam" id="PF06969">
    <property type="entry name" value="HemN_C"/>
    <property type="match status" value="1"/>
</dbReference>
<evidence type="ECO:0000256" key="1">
    <source>
        <dbReference type="ARBA" id="ARBA00001966"/>
    </source>
</evidence>
<dbReference type="SFLD" id="SFLDF00562">
    <property type="entry name" value="HemN-like__clustered_with_heat"/>
    <property type="match status" value="1"/>
</dbReference>
<keyword evidence="14" id="KW-1185">Reference proteome</keyword>
<keyword evidence="8 10" id="KW-0411">Iron-sulfur</keyword>
<gene>
    <name evidence="13" type="ORF">HPTL_1913</name>
</gene>
<dbReference type="SMART" id="SM00729">
    <property type="entry name" value="Elp3"/>
    <property type="match status" value="1"/>
</dbReference>
<proteinExistence type="inferred from homology"/>